<accession>A0A6J5TYA6</accession>
<evidence type="ECO:0000313" key="2">
    <source>
        <dbReference type="Proteomes" id="UP000507222"/>
    </source>
</evidence>
<evidence type="ECO:0000313" key="1">
    <source>
        <dbReference type="EMBL" id="CAB4268739.1"/>
    </source>
</evidence>
<proteinExistence type="predicted"/>
<dbReference type="AlphaFoldDB" id="A0A6J5TYA6"/>
<reference evidence="1 2" key="1">
    <citation type="submission" date="2020-05" db="EMBL/GenBank/DDBJ databases">
        <authorList>
            <person name="Campoy J."/>
            <person name="Schneeberger K."/>
            <person name="Spophaly S."/>
        </authorList>
    </citation>
    <scope>NUCLEOTIDE SEQUENCE [LARGE SCALE GENOMIC DNA]</scope>
    <source>
        <strain evidence="1">PruArmRojPasFocal</strain>
    </source>
</reference>
<name>A0A6J5TYA6_PRUAR</name>
<organism evidence="1 2">
    <name type="scientific">Prunus armeniaca</name>
    <name type="common">Apricot</name>
    <name type="synonym">Armeniaca vulgaris</name>
    <dbReference type="NCBI Taxonomy" id="36596"/>
    <lineage>
        <taxon>Eukaryota</taxon>
        <taxon>Viridiplantae</taxon>
        <taxon>Streptophyta</taxon>
        <taxon>Embryophyta</taxon>
        <taxon>Tracheophyta</taxon>
        <taxon>Spermatophyta</taxon>
        <taxon>Magnoliopsida</taxon>
        <taxon>eudicotyledons</taxon>
        <taxon>Gunneridae</taxon>
        <taxon>Pentapetalae</taxon>
        <taxon>rosids</taxon>
        <taxon>fabids</taxon>
        <taxon>Rosales</taxon>
        <taxon>Rosaceae</taxon>
        <taxon>Amygdaloideae</taxon>
        <taxon>Amygdaleae</taxon>
        <taxon>Prunus</taxon>
    </lineage>
</organism>
<protein>
    <submittedName>
        <fullName evidence="1">Uncharacterized protein</fullName>
    </submittedName>
</protein>
<dbReference type="EMBL" id="CAEKDK010000002">
    <property type="protein sequence ID" value="CAB4268739.1"/>
    <property type="molecule type" value="Genomic_DNA"/>
</dbReference>
<gene>
    <name evidence="1" type="ORF">CURHAP_LOCUS12933</name>
</gene>
<dbReference type="Proteomes" id="UP000507222">
    <property type="component" value="Unassembled WGS sequence"/>
</dbReference>
<sequence>MEAIEAISKPIFECKRANINQFFFPSSVLIAPLFYNGRKTITTTTFVDLDPSPAALKPLRSRVLIVRQLCM</sequence>